<sequence>MLSTCFIHLKTQPWWIILLSLLGFLSFFKNSIFLLKWIFITFFRKPKNLKKYGTWALITGSTDGIGKAFSFQLAKKCLNLILVSRNLSKLKNVTSEIQAKYPNTLIKIFEIDFSGPNISAGILEMKEAIKGLDVGVLINNVGVTYPSAMFFHEVDEEIWMNLVRVNVEGTSLITRGIIEGMVARKKGAIVNIGSGASIVTPSHPLYAVYAATKGYIDQLSRCMYVEYKHYGIDVQCQVPLYVSTKMASRVASVERPSVFIPSAEKYVESAVGSIGYEARCTPYWGHSIQWWLASILPDAVLDAWRLSIGINRRRG</sequence>
<dbReference type="EMBL" id="JBFOLK010000009">
    <property type="protein sequence ID" value="KAL2484484.1"/>
    <property type="molecule type" value="Genomic_DNA"/>
</dbReference>
<dbReference type="Proteomes" id="UP001604336">
    <property type="component" value="Unassembled WGS sequence"/>
</dbReference>
<protein>
    <submittedName>
        <fullName evidence="4">Very-long-chain 3-oxoacyl-CoA reductase-like protein</fullName>
    </submittedName>
</protein>
<gene>
    <name evidence="4" type="ORF">Adt_29240</name>
</gene>
<dbReference type="PRINTS" id="PR00081">
    <property type="entry name" value="GDHRDH"/>
</dbReference>
<evidence type="ECO:0000256" key="3">
    <source>
        <dbReference type="SAM" id="Phobius"/>
    </source>
</evidence>
<dbReference type="Pfam" id="PF00106">
    <property type="entry name" value="adh_short"/>
    <property type="match status" value="1"/>
</dbReference>
<dbReference type="PANTHER" id="PTHR43899">
    <property type="entry name" value="RH59310P"/>
    <property type="match status" value="1"/>
</dbReference>
<accession>A0ABD1R8T0</accession>
<keyword evidence="3" id="KW-0472">Membrane</keyword>
<feature type="transmembrane region" description="Helical" evidence="3">
    <location>
        <begin position="14"/>
        <end position="43"/>
    </location>
</feature>
<reference evidence="5" key="1">
    <citation type="submission" date="2024-07" db="EMBL/GenBank/DDBJ databases">
        <title>Two chromosome-level genome assemblies of Korean endemic species Abeliophyllum distichum and Forsythia ovata (Oleaceae).</title>
        <authorList>
            <person name="Jang H."/>
        </authorList>
    </citation>
    <scope>NUCLEOTIDE SEQUENCE [LARGE SCALE GENOMIC DNA]</scope>
</reference>
<evidence type="ECO:0000256" key="2">
    <source>
        <dbReference type="ARBA" id="ARBA00023002"/>
    </source>
</evidence>
<dbReference type="SUPFAM" id="SSF51735">
    <property type="entry name" value="NAD(P)-binding Rossmann-fold domains"/>
    <property type="match status" value="1"/>
</dbReference>
<organism evidence="4 5">
    <name type="scientific">Abeliophyllum distichum</name>
    <dbReference type="NCBI Taxonomy" id="126358"/>
    <lineage>
        <taxon>Eukaryota</taxon>
        <taxon>Viridiplantae</taxon>
        <taxon>Streptophyta</taxon>
        <taxon>Embryophyta</taxon>
        <taxon>Tracheophyta</taxon>
        <taxon>Spermatophyta</taxon>
        <taxon>Magnoliopsida</taxon>
        <taxon>eudicotyledons</taxon>
        <taxon>Gunneridae</taxon>
        <taxon>Pentapetalae</taxon>
        <taxon>asterids</taxon>
        <taxon>lamiids</taxon>
        <taxon>Lamiales</taxon>
        <taxon>Oleaceae</taxon>
        <taxon>Forsythieae</taxon>
        <taxon>Abeliophyllum</taxon>
    </lineage>
</organism>
<dbReference type="CDD" id="cd05356">
    <property type="entry name" value="17beta-HSD1_like_SDR_c"/>
    <property type="match status" value="1"/>
</dbReference>
<evidence type="ECO:0000256" key="1">
    <source>
        <dbReference type="ARBA" id="ARBA00022857"/>
    </source>
</evidence>
<dbReference type="AlphaFoldDB" id="A0ABD1R8T0"/>
<evidence type="ECO:0000313" key="5">
    <source>
        <dbReference type="Proteomes" id="UP001604336"/>
    </source>
</evidence>
<proteinExistence type="predicted"/>
<dbReference type="PANTHER" id="PTHR43899:SF26">
    <property type="entry name" value="ENOYL-(ACYL CARRIER) REDUCTASE"/>
    <property type="match status" value="1"/>
</dbReference>
<dbReference type="Gene3D" id="3.40.50.720">
    <property type="entry name" value="NAD(P)-binding Rossmann-like Domain"/>
    <property type="match status" value="1"/>
</dbReference>
<name>A0ABD1R8T0_9LAMI</name>
<dbReference type="InterPro" id="IPR036291">
    <property type="entry name" value="NAD(P)-bd_dom_sf"/>
</dbReference>
<dbReference type="PIRSF" id="PIRSF000126">
    <property type="entry name" value="11-beta-HSD1"/>
    <property type="match status" value="1"/>
</dbReference>
<dbReference type="GO" id="GO:0016491">
    <property type="term" value="F:oxidoreductase activity"/>
    <property type="evidence" value="ECO:0007669"/>
    <property type="project" value="UniProtKB-KW"/>
</dbReference>
<comment type="caution">
    <text evidence="4">The sequence shown here is derived from an EMBL/GenBank/DDBJ whole genome shotgun (WGS) entry which is preliminary data.</text>
</comment>
<dbReference type="FunFam" id="3.40.50.720:FF:000137">
    <property type="entry name" value="Hydroxysteroid (17-beta) dehydrogenase 3"/>
    <property type="match status" value="1"/>
</dbReference>
<dbReference type="InterPro" id="IPR002347">
    <property type="entry name" value="SDR_fam"/>
</dbReference>
<keyword evidence="2" id="KW-0560">Oxidoreductase</keyword>
<keyword evidence="5" id="KW-1185">Reference proteome</keyword>
<keyword evidence="1" id="KW-0521">NADP</keyword>
<dbReference type="InterPro" id="IPR051019">
    <property type="entry name" value="VLCFA-Steroid_DH"/>
</dbReference>
<evidence type="ECO:0000313" key="4">
    <source>
        <dbReference type="EMBL" id="KAL2484484.1"/>
    </source>
</evidence>
<keyword evidence="3" id="KW-0812">Transmembrane</keyword>
<keyword evidence="3" id="KW-1133">Transmembrane helix</keyword>